<dbReference type="EMBL" id="JAZGUE010000004">
    <property type="protein sequence ID" value="KAL2267359.1"/>
    <property type="molecule type" value="Genomic_DNA"/>
</dbReference>
<proteinExistence type="predicted"/>
<evidence type="ECO:0000259" key="2">
    <source>
        <dbReference type="Pfam" id="PF25107"/>
    </source>
</evidence>
<evidence type="ECO:0000313" key="3">
    <source>
        <dbReference type="EMBL" id="KAL2267359.1"/>
    </source>
</evidence>
<dbReference type="RefSeq" id="XP_070866086.1">
    <property type="nucleotide sequence ID" value="XM_071011147.1"/>
</dbReference>
<gene>
    <name evidence="3" type="ORF">VTJ83DRAFT_4636</name>
</gene>
<protein>
    <recommendedName>
        <fullName evidence="2">VWA7 N-terminal domain-containing protein</fullName>
    </recommendedName>
</protein>
<name>A0ABR4DCJ8_9PEZI</name>
<sequence length="405" mass="43379">MRLIPPIPALLAWVTTTAAFATINAPALLQQNNEHEMITRLAFQCPPGEKSDGICFEPRSLDQLAGYHVNILGVAITGAGINGAVGAPDTLDPIPEGPAAHCDDADYLDIPDYPQTREQATAKLQQCVDHLRRRFREAVAAAERILDDRHRVREDMVRLSSAFGGDCTFAFPGLQSDAYARAKCSAIEGLGRALHGIQDFYAHSNWVDAHDSTQPISIANPPGLGLNHTAPFFNMRSDPDTPIDPATVPHNLTTGCFALPDVSYGGMGPCQGRITHHDLSKDKGVIHLDGSFGPVGPDPRSRAARGNFAAAVAAAVLHSREAWASFREELREKYGKHRGDMMVCALVRDDPVRDCRGHAWDRGGSVGGTAEPSVQVAEHAVGIATEDELVGSVVLGQKVVIVGGD</sequence>
<keyword evidence="1" id="KW-0732">Signal</keyword>
<feature type="signal peptide" evidence="1">
    <location>
        <begin position="1"/>
        <end position="19"/>
    </location>
</feature>
<feature type="chain" id="PRO_5045163313" description="VWA7 N-terminal domain-containing protein" evidence="1">
    <location>
        <begin position="20"/>
        <end position="405"/>
    </location>
</feature>
<organism evidence="3 4">
    <name type="scientific">Remersonia thermophila</name>
    <dbReference type="NCBI Taxonomy" id="72144"/>
    <lineage>
        <taxon>Eukaryota</taxon>
        <taxon>Fungi</taxon>
        <taxon>Dikarya</taxon>
        <taxon>Ascomycota</taxon>
        <taxon>Pezizomycotina</taxon>
        <taxon>Sordariomycetes</taxon>
        <taxon>Sordariomycetidae</taxon>
        <taxon>Sordariales</taxon>
        <taxon>Sordariales incertae sedis</taxon>
        <taxon>Remersonia</taxon>
    </lineage>
</organism>
<dbReference type="InterPro" id="IPR056862">
    <property type="entry name" value="VWA7_N"/>
</dbReference>
<keyword evidence="4" id="KW-1185">Reference proteome</keyword>
<feature type="domain" description="VWA7 N-terminal" evidence="2">
    <location>
        <begin position="176"/>
        <end position="211"/>
    </location>
</feature>
<dbReference type="Pfam" id="PF25107">
    <property type="entry name" value="VWA7_N"/>
    <property type="match status" value="1"/>
</dbReference>
<reference evidence="3 4" key="1">
    <citation type="journal article" date="2024" name="Commun. Biol.">
        <title>Comparative genomic analysis of thermophilic fungi reveals convergent evolutionary adaptations and gene losses.</title>
        <authorList>
            <person name="Steindorff A.S."/>
            <person name="Aguilar-Pontes M.V."/>
            <person name="Robinson A.J."/>
            <person name="Andreopoulos B."/>
            <person name="LaButti K."/>
            <person name="Kuo A."/>
            <person name="Mondo S."/>
            <person name="Riley R."/>
            <person name="Otillar R."/>
            <person name="Haridas S."/>
            <person name="Lipzen A."/>
            <person name="Grimwood J."/>
            <person name="Schmutz J."/>
            <person name="Clum A."/>
            <person name="Reid I.D."/>
            <person name="Moisan M.C."/>
            <person name="Butler G."/>
            <person name="Nguyen T.T.M."/>
            <person name="Dewar K."/>
            <person name="Conant G."/>
            <person name="Drula E."/>
            <person name="Henrissat B."/>
            <person name="Hansel C."/>
            <person name="Singer S."/>
            <person name="Hutchinson M.I."/>
            <person name="de Vries R.P."/>
            <person name="Natvig D.O."/>
            <person name="Powell A.J."/>
            <person name="Tsang A."/>
            <person name="Grigoriev I.V."/>
        </authorList>
    </citation>
    <scope>NUCLEOTIDE SEQUENCE [LARGE SCALE GENOMIC DNA]</scope>
    <source>
        <strain evidence="3 4">ATCC 22073</strain>
    </source>
</reference>
<evidence type="ECO:0000256" key="1">
    <source>
        <dbReference type="SAM" id="SignalP"/>
    </source>
</evidence>
<comment type="caution">
    <text evidence="3">The sequence shown here is derived from an EMBL/GenBank/DDBJ whole genome shotgun (WGS) entry which is preliminary data.</text>
</comment>
<accession>A0ABR4DCJ8</accession>
<dbReference type="Proteomes" id="UP001600064">
    <property type="component" value="Unassembled WGS sequence"/>
</dbReference>
<evidence type="ECO:0000313" key="4">
    <source>
        <dbReference type="Proteomes" id="UP001600064"/>
    </source>
</evidence>
<dbReference type="GeneID" id="98125791"/>